<dbReference type="AlphaFoldDB" id="A0A5C5UXZ1"/>
<proteinExistence type="predicted"/>
<evidence type="ECO:0000313" key="3">
    <source>
        <dbReference type="Proteomes" id="UP000318878"/>
    </source>
</evidence>
<comment type="caution">
    <text evidence="2">The sequence shown here is derived from an EMBL/GenBank/DDBJ whole genome shotgun (WGS) entry which is preliminary data.</text>
</comment>
<evidence type="ECO:0000256" key="1">
    <source>
        <dbReference type="SAM" id="MobiDB-lite"/>
    </source>
</evidence>
<sequence length="387" mass="42692">MSKITEAVQQPASLKVDAEAGVIRGVKVCGNRSKNGRLYPVDVLEAAIPLYENTSIYLDHGYEPGDERELGDHFGCLQSLRIIEGELYGDLHYLKSHPQAGPIVERAERFPRNFGLSHDAEIEAVQEGDVQRVTRITGVNSVDLVTRPATNNGIFEQEKKPVSKKKLTYKQVLESLSVKKFPGKHRVLEEMEMSDDPMLSQPIEVAEDDMAGDSSGAIASAFEQALIAIAKDSSLDTAAKKKKVGELLTMQDKLTNDAPVAPAVEEEETDDEEVVAEEETGDEPKKKTATEVWKKRALAAESKLKVSAKDQVIESVCKEQKVTATESLKRILRGVTTREEMVEYLDGGDVGYGVIESQGRPIRAVESDGLTDYKPPKDRDELLARLR</sequence>
<protein>
    <submittedName>
        <fullName evidence="2">Uncharacterized protein</fullName>
    </submittedName>
</protein>
<feature type="region of interest" description="Disordered" evidence="1">
    <location>
        <begin position="256"/>
        <end position="288"/>
    </location>
</feature>
<feature type="compositionally biased region" description="Basic and acidic residues" evidence="1">
    <location>
        <begin position="374"/>
        <end position="387"/>
    </location>
</feature>
<dbReference type="RefSeq" id="WP_146435377.1">
    <property type="nucleotide sequence ID" value="NZ_SJPF01000005.1"/>
</dbReference>
<feature type="region of interest" description="Disordered" evidence="1">
    <location>
        <begin position="366"/>
        <end position="387"/>
    </location>
</feature>
<gene>
    <name evidence="2" type="ORF">Enr8_42320</name>
</gene>
<accession>A0A5C5UXZ1</accession>
<keyword evidence="3" id="KW-1185">Reference proteome</keyword>
<dbReference type="EMBL" id="SJPF01000005">
    <property type="protein sequence ID" value="TWT30709.1"/>
    <property type="molecule type" value="Genomic_DNA"/>
</dbReference>
<reference evidence="2 3" key="1">
    <citation type="submission" date="2019-02" db="EMBL/GenBank/DDBJ databases">
        <title>Deep-cultivation of Planctomycetes and their phenomic and genomic characterization uncovers novel biology.</title>
        <authorList>
            <person name="Wiegand S."/>
            <person name="Jogler M."/>
            <person name="Boedeker C."/>
            <person name="Pinto D."/>
            <person name="Vollmers J."/>
            <person name="Rivas-Marin E."/>
            <person name="Kohn T."/>
            <person name="Peeters S.H."/>
            <person name="Heuer A."/>
            <person name="Rast P."/>
            <person name="Oberbeckmann S."/>
            <person name="Bunk B."/>
            <person name="Jeske O."/>
            <person name="Meyerdierks A."/>
            <person name="Storesund J.E."/>
            <person name="Kallscheuer N."/>
            <person name="Luecker S."/>
            <person name="Lage O.M."/>
            <person name="Pohl T."/>
            <person name="Merkel B.J."/>
            <person name="Hornburger P."/>
            <person name="Mueller R.-W."/>
            <person name="Bruemmer F."/>
            <person name="Labrenz M."/>
            <person name="Spormann A.M."/>
            <person name="Op Den Camp H."/>
            <person name="Overmann J."/>
            <person name="Amann R."/>
            <person name="Jetten M.S.M."/>
            <person name="Mascher T."/>
            <person name="Medema M.H."/>
            <person name="Devos D.P."/>
            <person name="Kaster A.-K."/>
            <person name="Ovreas L."/>
            <person name="Rohde M."/>
            <person name="Galperin M.Y."/>
            <person name="Jogler C."/>
        </authorList>
    </citation>
    <scope>NUCLEOTIDE SEQUENCE [LARGE SCALE GENOMIC DNA]</scope>
    <source>
        <strain evidence="2 3">Enr8</strain>
    </source>
</reference>
<feature type="compositionally biased region" description="Acidic residues" evidence="1">
    <location>
        <begin position="264"/>
        <end position="281"/>
    </location>
</feature>
<organism evidence="2 3">
    <name type="scientific">Blastopirellula retiformator</name>
    <dbReference type="NCBI Taxonomy" id="2527970"/>
    <lineage>
        <taxon>Bacteria</taxon>
        <taxon>Pseudomonadati</taxon>
        <taxon>Planctomycetota</taxon>
        <taxon>Planctomycetia</taxon>
        <taxon>Pirellulales</taxon>
        <taxon>Pirellulaceae</taxon>
        <taxon>Blastopirellula</taxon>
    </lineage>
</organism>
<dbReference type="Proteomes" id="UP000318878">
    <property type="component" value="Unassembled WGS sequence"/>
</dbReference>
<evidence type="ECO:0000313" key="2">
    <source>
        <dbReference type="EMBL" id="TWT30709.1"/>
    </source>
</evidence>
<dbReference type="OrthoDB" id="291901at2"/>
<name>A0A5C5UXZ1_9BACT</name>